<dbReference type="AlphaFoldDB" id="A0ABD2CMY2"/>
<organism evidence="2 3">
    <name type="scientific">Vespula maculifrons</name>
    <name type="common">Eastern yellow jacket</name>
    <name type="synonym">Wasp</name>
    <dbReference type="NCBI Taxonomy" id="7453"/>
    <lineage>
        <taxon>Eukaryota</taxon>
        <taxon>Metazoa</taxon>
        <taxon>Ecdysozoa</taxon>
        <taxon>Arthropoda</taxon>
        <taxon>Hexapoda</taxon>
        <taxon>Insecta</taxon>
        <taxon>Pterygota</taxon>
        <taxon>Neoptera</taxon>
        <taxon>Endopterygota</taxon>
        <taxon>Hymenoptera</taxon>
        <taxon>Apocrita</taxon>
        <taxon>Aculeata</taxon>
        <taxon>Vespoidea</taxon>
        <taxon>Vespidae</taxon>
        <taxon>Vespinae</taxon>
        <taxon>Vespula</taxon>
    </lineage>
</organism>
<proteinExistence type="predicted"/>
<comment type="caution">
    <text evidence="2">The sequence shown here is derived from an EMBL/GenBank/DDBJ whole genome shotgun (WGS) entry which is preliminary data.</text>
</comment>
<evidence type="ECO:0000256" key="1">
    <source>
        <dbReference type="SAM" id="MobiDB-lite"/>
    </source>
</evidence>
<sequence length="93" mass="10777">MFNVISQRKEVLAASLSRKRPTPSGLIPSGKDRRCSESYEPMRSDDEGPMPRKPMQGERKIVRLRGYFSKKRKMLQRPRKLVLTKPLGKSQFT</sequence>
<dbReference type="EMBL" id="JAYRBN010000037">
    <property type="protein sequence ID" value="KAL2746371.1"/>
    <property type="molecule type" value="Genomic_DNA"/>
</dbReference>
<dbReference type="Proteomes" id="UP001607303">
    <property type="component" value="Unassembled WGS sequence"/>
</dbReference>
<feature type="compositionally biased region" description="Basic and acidic residues" evidence="1">
    <location>
        <begin position="30"/>
        <end position="57"/>
    </location>
</feature>
<protein>
    <submittedName>
        <fullName evidence="2">Uncharacterized protein</fullName>
    </submittedName>
</protein>
<evidence type="ECO:0000313" key="3">
    <source>
        <dbReference type="Proteomes" id="UP001607303"/>
    </source>
</evidence>
<keyword evidence="3" id="KW-1185">Reference proteome</keyword>
<name>A0ABD2CMY2_VESMC</name>
<reference evidence="2 3" key="1">
    <citation type="journal article" date="2024" name="Ann. Entomol. Soc. Am.">
        <title>Genomic analyses of the southern and eastern yellowjacket wasps (Hymenoptera: Vespidae) reveal evolutionary signatures of social life.</title>
        <authorList>
            <person name="Catto M.A."/>
            <person name="Caine P.B."/>
            <person name="Orr S.E."/>
            <person name="Hunt B.G."/>
            <person name="Goodisman M.A.D."/>
        </authorList>
    </citation>
    <scope>NUCLEOTIDE SEQUENCE [LARGE SCALE GENOMIC DNA]</scope>
    <source>
        <strain evidence="2">232</strain>
        <tissue evidence="2">Head and thorax</tissue>
    </source>
</reference>
<accession>A0ABD2CMY2</accession>
<feature type="region of interest" description="Disordered" evidence="1">
    <location>
        <begin position="13"/>
        <end position="57"/>
    </location>
</feature>
<evidence type="ECO:0000313" key="2">
    <source>
        <dbReference type="EMBL" id="KAL2746371.1"/>
    </source>
</evidence>
<gene>
    <name evidence="2" type="ORF">V1477_004741</name>
</gene>